<reference evidence="13 14" key="1">
    <citation type="journal article" date="2009" name="Appl. Environ. Microbiol.">
        <title>Community genomic and proteomic analyses of chemoautotrophic iron-oxidizing "Leptospirillum rubarum" (Group II) and "Leptospirillum ferrodiazotrophum" (Group III) bacteria in acid mine drainage biofilms.</title>
        <authorList>
            <person name="Goltsman D.S."/>
            <person name="Denef V.J."/>
            <person name="Singer S.W."/>
            <person name="VerBerkmoes N.C."/>
            <person name="Lefsrud M."/>
            <person name="Mueller R.S."/>
            <person name="Dick G.J."/>
            <person name="Sun C.L."/>
            <person name="Wheeler K.E."/>
            <person name="Zemla A."/>
            <person name="Baker B.J."/>
            <person name="Hauser L."/>
            <person name="Land M."/>
            <person name="Shah M.B."/>
            <person name="Thelen M.P."/>
            <person name="Hettich R.L."/>
            <person name="Banfield J.F."/>
        </authorList>
    </citation>
    <scope>NUCLEOTIDE SEQUENCE [LARGE SCALE GENOMIC DNA]</scope>
</reference>
<dbReference type="HAMAP" id="MF_00004">
    <property type="entry name" value="Aden_phosphoribosyltr"/>
    <property type="match status" value="1"/>
</dbReference>
<evidence type="ECO:0000256" key="10">
    <source>
        <dbReference type="ARBA" id="ARBA00022726"/>
    </source>
</evidence>
<protein>
    <recommendedName>
        <fullName evidence="6 11">Adenine phosphoribosyltransferase</fullName>
        <shortName evidence="11">APRT</shortName>
        <ecNumber evidence="6 11">2.4.2.7</ecNumber>
    </recommendedName>
</protein>
<dbReference type="PANTHER" id="PTHR32315">
    <property type="entry name" value="ADENINE PHOSPHORIBOSYLTRANSFERASE"/>
    <property type="match status" value="1"/>
</dbReference>
<dbReference type="NCBIfam" id="NF002634">
    <property type="entry name" value="PRK02304.1-3"/>
    <property type="match status" value="1"/>
</dbReference>
<evidence type="ECO:0000256" key="2">
    <source>
        <dbReference type="ARBA" id="ARBA00003968"/>
    </source>
</evidence>
<sequence>MDFGKYVRTVPDFPKKGILFYDLMPLFGSSEGFPRLIETIAESLPTKTLAHVAGIEARGFIVGAALANRLGIGFVPIRKKGKLPGAVRELSYALEYGQDTIAIQDGAIGKGARVLLVDDLLATGGTAKAALDLLEQVGADVLETVFVAELIGLGGRERLAGRKIRSLLTYHVSE</sequence>
<dbReference type="NCBIfam" id="NF002636">
    <property type="entry name" value="PRK02304.1-5"/>
    <property type="match status" value="1"/>
</dbReference>
<evidence type="ECO:0000256" key="6">
    <source>
        <dbReference type="ARBA" id="ARBA00011893"/>
    </source>
</evidence>
<dbReference type="Gene3D" id="3.40.50.2020">
    <property type="match status" value="1"/>
</dbReference>
<accession>C6HZX5</accession>
<keyword evidence="9 11" id="KW-0808">Transferase</keyword>
<evidence type="ECO:0000256" key="3">
    <source>
        <dbReference type="ARBA" id="ARBA00004496"/>
    </source>
</evidence>
<evidence type="ECO:0000313" key="13">
    <source>
        <dbReference type="EMBL" id="EES51913.1"/>
    </source>
</evidence>
<feature type="domain" description="Phosphoribosyltransferase" evidence="12">
    <location>
        <begin position="37"/>
        <end position="148"/>
    </location>
</feature>
<dbReference type="FunFam" id="3.40.50.2020:FF:000021">
    <property type="entry name" value="Adenine phosphoribosyltransferase"/>
    <property type="match status" value="1"/>
</dbReference>
<comment type="similarity">
    <text evidence="5 11">Belongs to the purine/pyrimidine phosphoribosyltransferase family.</text>
</comment>
<dbReference type="Pfam" id="PF00156">
    <property type="entry name" value="Pribosyltran"/>
    <property type="match status" value="1"/>
</dbReference>
<dbReference type="GO" id="GO:0002055">
    <property type="term" value="F:adenine binding"/>
    <property type="evidence" value="ECO:0007669"/>
    <property type="project" value="TreeGrafter"/>
</dbReference>
<dbReference type="InterPro" id="IPR005764">
    <property type="entry name" value="Ade_phspho_trans"/>
</dbReference>
<comment type="catalytic activity">
    <reaction evidence="1 11">
        <text>AMP + diphosphate = 5-phospho-alpha-D-ribose 1-diphosphate + adenine</text>
        <dbReference type="Rhea" id="RHEA:16609"/>
        <dbReference type="ChEBI" id="CHEBI:16708"/>
        <dbReference type="ChEBI" id="CHEBI:33019"/>
        <dbReference type="ChEBI" id="CHEBI:58017"/>
        <dbReference type="ChEBI" id="CHEBI:456215"/>
        <dbReference type="EC" id="2.4.2.7"/>
    </reaction>
</comment>
<evidence type="ECO:0000256" key="7">
    <source>
        <dbReference type="ARBA" id="ARBA00022490"/>
    </source>
</evidence>
<evidence type="ECO:0000313" key="14">
    <source>
        <dbReference type="Proteomes" id="UP000009374"/>
    </source>
</evidence>
<dbReference type="UniPathway" id="UPA00588">
    <property type="reaction ID" value="UER00646"/>
</dbReference>
<evidence type="ECO:0000256" key="5">
    <source>
        <dbReference type="ARBA" id="ARBA00008391"/>
    </source>
</evidence>
<gene>
    <name evidence="11" type="primary">apt</name>
    <name evidence="13" type="ORF">UBAL3_95450133</name>
</gene>
<dbReference type="SUPFAM" id="SSF53271">
    <property type="entry name" value="PRTase-like"/>
    <property type="match status" value="1"/>
</dbReference>
<dbReference type="InterPro" id="IPR050054">
    <property type="entry name" value="UPRTase/APRTase"/>
</dbReference>
<dbReference type="AlphaFoldDB" id="C6HZX5"/>
<name>C6HZX5_9BACT</name>
<evidence type="ECO:0000256" key="8">
    <source>
        <dbReference type="ARBA" id="ARBA00022676"/>
    </source>
</evidence>
<dbReference type="Proteomes" id="UP000009374">
    <property type="component" value="Unassembled WGS sequence"/>
</dbReference>
<dbReference type="GO" id="GO:0006168">
    <property type="term" value="P:adenine salvage"/>
    <property type="evidence" value="ECO:0007669"/>
    <property type="project" value="InterPro"/>
</dbReference>
<dbReference type="GO" id="GO:0003999">
    <property type="term" value="F:adenine phosphoribosyltransferase activity"/>
    <property type="evidence" value="ECO:0007669"/>
    <property type="project" value="UniProtKB-UniRule"/>
</dbReference>
<dbReference type="InterPro" id="IPR000836">
    <property type="entry name" value="PRTase_dom"/>
</dbReference>
<dbReference type="CDD" id="cd06223">
    <property type="entry name" value="PRTases_typeI"/>
    <property type="match status" value="1"/>
</dbReference>
<dbReference type="EMBL" id="GG693884">
    <property type="protein sequence ID" value="EES51913.1"/>
    <property type="molecule type" value="Genomic_DNA"/>
</dbReference>
<dbReference type="EC" id="2.4.2.7" evidence="6 11"/>
<evidence type="ECO:0000256" key="4">
    <source>
        <dbReference type="ARBA" id="ARBA00004659"/>
    </source>
</evidence>
<evidence type="ECO:0000259" key="12">
    <source>
        <dbReference type="Pfam" id="PF00156"/>
    </source>
</evidence>
<dbReference type="InterPro" id="IPR029057">
    <property type="entry name" value="PRTase-like"/>
</dbReference>
<comment type="pathway">
    <text evidence="4 11">Purine metabolism; AMP biosynthesis via salvage pathway; AMP from adenine: step 1/1.</text>
</comment>
<evidence type="ECO:0000256" key="1">
    <source>
        <dbReference type="ARBA" id="ARBA00000868"/>
    </source>
</evidence>
<dbReference type="PANTHER" id="PTHR32315:SF3">
    <property type="entry name" value="ADENINE PHOSPHORIBOSYLTRANSFERASE"/>
    <property type="match status" value="1"/>
</dbReference>
<comment type="function">
    <text evidence="2 11">Catalyzes a salvage reaction resulting in the formation of AMP, that is energically less costly than de novo synthesis.</text>
</comment>
<keyword evidence="7 11" id="KW-0963">Cytoplasm</keyword>
<evidence type="ECO:0000256" key="11">
    <source>
        <dbReference type="HAMAP-Rule" id="MF_00004"/>
    </source>
</evidence>
<dbReference type="GO" id="GO:0016208">
    <property type="term" value="F:AMP binding"/>
    <property type="evidence" value="ECO:0007669"/>
    <property type="project" value="TreeGrafter"/>
</dbReference>
<proteinExistence type="inferred from homology"/>
<comment type="subcellular location">
    <subcellularLocation>
        <location evidence="3 11">Cytoplasm</location>
    </subcellularLocation>
</comment>
<dbReference type="GO" id="GO:0044209">
    <property type="term" value="P:AMP salvage"/>
    <property type="evidence" value="ECO:0007669"/>
    <property type="project" value="UniProtKB-UniRule"/>
</dbReference>
<evidence type="ECO:0000256" key="9">
    <source>
        <dbReference type="ARBA" id="ARBA00022679"/>
    </source>
</evidence>
<keyword evidence="14" id="KW-1185">Reference proteome</keyword>
<dbReference type="NCBIfam" id="TIGR01090">
    <property type="entry name" value="apt"/>
    <property type="match status" value="1"/>
</dbReference>
<organism evidence="13 14">
    <name type="scientific">Leptospirillum ferrodiazotrophum</name>
    <dbReference type="NCBI Taxonomy" id="412449"/>
    <lineage>
        <taxon>Bacteria</taxon>
        <taxon>Pseudomonadati</taxon>
        <taxon>Nitrospirota</taxon>
        <taxon>Nitrospiria</taxon>
        <taxon>Nitrospirales</taxon>
        <taxon>Nitrospiraceae</taxon>
        <taxon>Leptospirillum</taxon>
    </lineage>
</organism>
<dbReference type="GO" id="GO:0006166">
    <property type="term" value="P:purine ribonucleoside salvage"/>
    <property type="evidence" value="ECO:0007669"/>
    <property type="project" value="UniProtKB-UniRule"/>
</dbReference>
<comment type="subunit">
    <text evidence="11">Homodimer.</text>
</comment>
<keyword evidence="8 11" id="KW-0328">Glycosyltransferase</keyword>
<dbReference type="GO" id="GO:0005737">
    <property type="term" value="C:cytoplasm"/>
    <property type="evidence" value="ECO:0007669"/>
    <property type="project" value="UniProtKB-SubCell"/>
</dbReference>
<keyword evidence="10 11" id="KW-0660">Purine salvage</keyword>